<dbReference type="Gene3D" id="3.30.559.10">
    <property type="entry name" value="Chloramphenicol acetyltransferase-like domain"/>
    <property type="match status" value="1"/>
</dbReference>
<dbReference type="InterPro" id="IPR001242">
    <property type="entry name" value="Condensation_dom"/>
</dbReference>
<dbReference type="AlphaFoldDB" id="A0A7W1WSB4"/>
<proteinExistence type="predicted"/>
<dbReference type="InterPro" id="IPR023213">
    <property type="entry name" value="CAT-like_dom_sf"/>
</dbReference>
<name>A0A7W1WSB4_9BACL</name>
<dbReference type="EMBL" id="JACEIQ010000012">
    <property type="protein sequence ID" value="MBA4495175.1"/>
    <property type="molecule type" value="Genomic_DNA"/>
</dbReference>
<reference evidence="2 3" key="1">
    <citation type="submission" date="2020-07" db="EMBL/GenBank/DDBJ databases">
        <authorList>
            <person name="Feng H."/>
        </authorList>
    </citation>
    <scope>NUCLEOTIDE SEQUENCE [LARGE SCALE GENOMIC DNA]</scope>
    <source>
        <strain evidence="3">s-10</strain>
    </source>
</reference>
<sequence>MFHCIPLFLDQAPSPLSQLPVQYTDYTQWQREYLQGEVWDRQLSFWKRLFTNELPVLQLPADRPRPTRSVFKGDIVTLKFKNYWTN</sequence>
<keyword evidence="3" id="KW-1185">Reference proteome</keyword>
<dbReference type="Pfam" id="PF00668">
    <property type="entry name" value="Condensation"/>
    <property type="match status" value="1"/>
</dbReference>
<gene>
    <name evidence="2" type="ORF">H1191_12750</name>
</gene>
<dbReference type="GO" id="GO:0008610">
    <property type="term" value="P:lipid biosynthetic process"/>
    <property type="evidence" value="ECO:0007669"/>
    <property type="project" value="UniProtKB-ARBA"/>
</dbReference>
<dbReference type="Proteomes" id="UP000535491">
    <property type="component" value="Unassembled WGS sequence"/>
</dbReference>
<feature type="domain" description="Condensation" evidence="1">
    <location>
        <begin position="14"/>
        <end position="84"/>
    </location>
</feature>
<organism evidence="2 3">
    <name type="scientific">Paenactinomyces guangxiensis</name>
    <dbReference type="NCBI Taxonomy" id="1490290"/>
    <lineage>
        <taxon>Bacteria</taxon>
        <taxon>Bacillati</taxon>
        <taxon>Bacillota</taxon>
        <taxon>Bacilli</taxon>
        <taxon>Bacillales</taxon>
        <taxon>Thermoactinomycetaceae</taxon>
        <taxon>Paenactinomyces</taxon>
    </lineage>
</organism>
<evidence type="ECO:0000259" key="1">
    <source>
        <dbReference type="Pfam" id="PF00668"/>
    </source>
</evidence>
<accession>A0A7W1WSB4</accession>
<comment type="caution">
    <text evidence="2">The sequence shown here is derived from an EMBL/GenBank/DDBJ whole genome shotgun (WGS) entry which is preliminary data.</text>
</comment>
<dbReference type="GO" id="GO:0003824">
    <property type="term" value="F:catalytic activity"/>
    <property type="evidence" value="ECO:0007669"/>
    <property type="project" value="InterPro"/>
</dbReference>
<evidence type="ECO:0000313" key="2">
    <source>
        <dbReference type="EMBL" id="MBA4495175.1"/>
    </source>
</evidence>
<protein>
    <recommendedName>
        <fullName evidence="1">Condensation domain-containing protein</fullName>
    </recommendedName>
</protein>
<evidence type="ECO:0000313" key="3">
    <source>
        <dbReference type="Proteomes" id="UP000535491"/>
    </source>
</evidence>